<evidence type="ECO:0000259" key="2">
    <source>
        <dbReference type="Pfam" id="PF01571"/>
    </source>
</evidence>
<feature type="domain" description="GCVT N-terminal" evidence="2">
    <location>
        <begin position="15"/>
        <end position="263"/>
    </location>
</feature>
<dbReference type="InterPro" id="IPR027266">
    <property type="entry name" value="TrmE/GcvT-like"/>
</dbReference>
<gene>
    <name evidence="3" type="ORF">BJP34_20260</name>
</gene>
<dbReference type="NCBIfam" id="TIGR03317">
    <property type="entry name" value="ygfZ_signature"/>
    <property type="match status" value="1"/>
</dbReference>
<name>A0A1D8TVA6_9CYAN</name>
<dbReference type="InterPro" id="IPR017703">
    <property type="entry name" value="YgfZ/GCV_T_CS"/>
</dbReference>
<dbReference type="Pfam" id="PF01571">
    <property type="entry name" value="GCV_T"/>
    <property type="match status" value="1"/>
</dbReference>
<dbReference type="PANTHER" id="PTHR43757:SF14">
    <property type="entry name" value="GLYCINE CLEAVAGE T-PROTEIN FAMILY"/>
    <property type="match status" value="1"/>
</dbReference>
<protein>
    <submittedName>
        <fullName evidence="3">Folate-binding protein YgfZ</fullName>
    </submittedName>
</protein>
<dbReference type="Proteomes" id="UP000177870">
    <property type="component" value="Chromosome"/>
</dbReference>
<dbReference type="PIRSF" id="PIRSF006487">
    <property type="entry name" value="GcvT"/>
    <property type="match status" value="1"/>
</dbReference>
<dbReference type="EMBL" id="CP017599">
    <property type="protein sequence ID" value="AOX01465.1"/>
    <property type="molecule type" value="Genomic_DNA"/>
</dbReference>
<dbReference type="OrthoDB" id="9796287at2"/>
<dbReference type="Gene3D" id="3.30.1360.120">
    <property type="entry name" value="Probable tRNA modification gtpase trme, domain 1"/>
    <property type="match status" value="1"/>
</dbReference>
<reference evidence="4" key="1">
    <citation type="submission" date="2016-10" db="EMBL/GenBank/DDBJ databases">
        <title>Comparative genomics uncovers the prolific and rare metabolic potential of the cyanobacterial genus Moorea.</title>
        <authorList>
            <person name="Leao T."/>
            <person name="Castelao G."/>
            <person name="Korobeynikov A."/>
            <person name="Monroe E.A."/>
            <person name="Podell S."/>
            <person name="Glukhov E."/>
            <person name="Allen E."/>
            <person name="Gerwick W.H."/>
            <person name="Gerwick L."/>
        </authorList>
    </citation>
    <scope>NUCLEOTIDE SEQUENCE [LARGE SCALE GENOMIC DNA]</scope>
    <source>
        <strain evidence="4">PAL-8-15-08-1</strain>
    </source>
</reference>
<dbReference type="InterPro" id="IPR006222">
    <property type="entry name" value="GCVT_N"/>
</dbReference>
<dbReference type="KEGG" id="mpro:BJP34_20260"/>
<sequence length="362" mass="39111">MTNDQLSINNQKLLDVQRLAGATFESVASRMIPVSFGNDGAGIEAARQGVALVDCCHWGLIKVSGDDRLRYLHNQSTNDFQTRQPGQGCETVFVTSTARTIDIATAYILADAVLLLVSPNCRQQIMEWLDRYIFPMDRVELQDVSAHHAVFSLIGPVSNALLTGLGVEISGEDASHQQLMLGDNQVRIAVGSGLAMPGYTLICPADNAAQVWQTLTTAGAIPIGDRVWEQLRIQQGRPAPGHELTEDYNPLEAGLWQTISFSKGCYIGQETIARLNTYKGVKQRLWGIRLSAPTDLGSAITVDGEKVGKLTSLTETDQGVFGLAYIRTKAGGAGLKVLLGDIEGEIVAVPGLSHNYYEPSAE</sequence>
<dbReference type="InterPro" id="IPR028896">
    <property type="entry name" value="GcvT/YgfZ/DmdA"/>
</dbReference>
<accession>A0A1D8TVA6</accession>
<proteinExistence type="predicted"/>
<dbReference type="AlphaFoldDB" id="A0A1D8TVA6"/>
<evidence type="ECO:0000313" key="3">
    <source>
        <dbReference type="EMBL" id="AOX01465.1"/>
    </source>
</evidence>
<evidence type="ECO:0000313" key="4">
    <source>
        <dbReference type="Proteomes" id="UP000177870"/>
    </source>
</evidence>
<dbReference type="RefSeq" id="WP_070393904.1">
    <property type="nucleotide sequence ID" value="NZ_CP017599.1"/>
</dbReference>
<dbReference type="SUPFAM" id="SSF103025">
    <property type="entry name" value="Folate-binding domain"/>
    <property type="match status" value="1"/>
</dbReference>
<organism evidence="3 4">
    <name type="scientific">Moorena producens PAL-8-15-08-1</name>
    <dbReference type="NCBI Taxonomy" id="1458985"/>
    <lineage>
        <taxon>Bacteria</taxon>
        <taxon>Bacillati</taxon>
        <taxon>Cyanobacteriota</taxon>
        <taxon>Cyanophyceae</taxon>
        <taxon>Coleofasciculales</taxon>
        <taxon>Coleofasciculaceae</taxon>
        <taxon>Moorena</taxon>
    </lineage>
</organism>
<keyword evidence="1" id="KW-0809">Transit peptide</keyword>
<evidence type="ECO:0000256" key="1">
    <source>
        <dbReference type="ARBA" id="ARBA00022946"/>
    </source>
</evidence>
<dbReference type="PANTHER" id="PTHR43757">
    <property type="entry name" value="AMINOMETHYLTRANSFERASE"/>
    <property type="match status" value="1"/>
</dbReference>
<dbReference type="STRING" id="1458985.BJP34_20260"/>